<evidence type="ECO:0000256" key="1">
    <source>
        <dbReference type="SAM" id="Coils"/>
    </source>
</evidence>
<sequence>MSWLGDHISSLKNQISTVTRDLLLEGTSEVKDYDAELKNANIVIRQQKEKLESYNNQVSALQNELNGLHLQIESLELENIHAREEYATLLREKEEQIQKLAAQTRLNGIEEAQEHSLISIPLFSTGASNLRSDSPDFASEDFLTSSSPRLPHSDANFAHQTFSSSEANAAQGRIRQHFHQAKELTTDERKKVDLCVQTEMEDSSAGPTAVSDSHNDSADAIVDQLMAELDSYDFFKNNDFSVFSTSATNGAPHTKLEQFLTRLRTGLDRITELYAFCSLFRVMPKVFSLNRSFPLP</sequence>
<organism evidence="2 3">
    <name type="scientific">Dibothriocephalus latus</name>
    <name type="common">Fish tapeworm</name>
    <name type="synonym">Diphyllobothrium latum</name>
    <dbReference type="NCBI Taxonomy" id="60516"/>
    <lineage>
        <taxon>Eukaryota</taxon>
        <taxon>Metazoa</taxon>
        <taxon>Spiralia</taxon>
        <taxon>Lophotrochozoa</taxon>
        <taxon>Platyhelminthes</taxon>
        <taxon>Cestoda</taxon>
        <taxon>Eucestoda</taxon>
        <taxon>Diphyllobothriidea</taxon>
        <taxon>Diphyllobothriidae</taxon>
        <taxon>Dibothriocephalus</taxon>
    </lineage>
</organism>
<evidence type="ECO:0000313" key="2">
    <source>
        <dbReference type="EMBL" id="VDN10009.1"/>
    </source>
</evidence>
<keyword evidence="1" id="KW-0175">Coiled coil</keyword>
<gene>
    <name evidence="2" type="ORF">DILT_LOCUS5840</name>
</gene>
<dbReference type="AlphaFoldDB" id="A0A3P7NKV4"/>
<protein>
    <submittedName>
        <fullName evidence="2">Uncharacterized protein</fullName>
    </submittedName>
</protein>
<reference evidence="2 3" key="1">
    <citation type="submission" date="2018-11" db="EMBL/GenBank/DDBJ databases">
        <authorList>
            <consortium name="Pathogen Informatics"/>
        </authorList>
    </citation>
    <scope>NUCLEOTIDE SEQUENCE [LARGE SCALE GENOMIC DNA]</scope>
</reference>
<name>A0A3P7NKV4_DIBLA</name>
<proteinExistence type="predicted"/>
<dbReference type="Proteomes" id="UP000281553">
    <property type="component" value="Unassembled WGS sequence"/>
</dbReference>
<keyword evidence="3" id="KW-1185">Reference proteome</keyword>
<dbReference type="OrthoDB" id="425925at2759"/>
<dbReference type="EMBL" id="UYRU01048256">
    <property type="protein sequence ID" value="VDN10009.1"/>
    <property type="molecule type" value="Genomic_DNA"/>
</dbReference>
<evidence type="ECO:0000313" key="3">
    <source>
        <dbReference type="Proteomes" id="UP000281553"/>
    </source>
</evidence>
<feature type="coiled-coil region" evidence="1">
    <location>
        <begin position="30"/>
        <end position="103"/>
    </location>
</feature>
<accession>A0A3P7NKV4</accession>